<protein>
    <submittedName>
        <fullName evidence="7">ABC-type branched-chain amino acid transport system, permease component</fullName>
    </submittedName>
</protein>
<keyword evidence="4 6" id="KW-1133">Transmembrane helix</keyword>
<feature type="transmembrane region" description="Helical" evidence="6">
    <location>
        <begin position="261"/>
        <end position="283"/>
    </location>
</feature>
<dbReference type="Pfam" id="PF02653">
    <property type="entry name" value="BPD_transp_2"/>
    <property type="match status" value="1"/>
</dbReference>
<dbReference type="HOGENOM" id="CLU_031365_2_2_12"/>
<name>G8QXH5_SPHPG</name>
<feature type="transmembrane region" description="Helical" evidence="6">
    <location>
        <begin position="93"/>
        <end position="115"/>
    </location>
</feature>
<evidence type="ECO:0000256" key="5">
    <source>
        <dbReference type="ARBA" id="ARBA00023136"/>
    </source>
</evidence>
<evidence type="ECO:0000313" key="8">
    <source>
        <dbReference type="Proteomes" id="UP000005632"/>
    </source>
</evidence>
<dbReference type="PANTHER" id="PTHR30482">
    <property type="entry name" value="HIGH-AFFINITY BRANCHED-CHAIN AMINO ACID TRANSPORT SYSTEM PERMEASE"/>
    <property type="match status" value="1"/>
</dbReference>
<dbReference type="OrthoDB" id="9789927at2"/>
<evidence type="ECO:0000256" key="6">
    <source>
        <dbReference type="SAM" id="Phobius"/>
    </source>
</evidence>
<keyword evidence="5 6" id="KW-0472">Membrane</keyword>
<evidence type="ECO:0000256" key="1">
    <source>
        <dbReference type="ARBA" id="ARBA00004651"/>
    </source>
</evidence>
<dbReference type="Proteomes" id="UP000005632">
    <property type="component" value="Chromosome"/>
</dbReference>
<evidence type="ECO:0000256" key="3">
    <source>
        <dbReference type="ARBA" id="ARBA00022692"/>
    </source>
</evidence>
<comment type="subcellular location">
    <subcellularLocation>
        <location evidence="1">Cell membrane</location>
        <topology evidence="1">Multi-pass membrane protein</topology>
    </subcellularLocation>
</comment>
<gene>
    <name evidence="7" type="ordered locus">SpiGrapes_1740</name>
</gene>
<accession>G8QXH5</accession>
<feature type="transmembrane region" description="Helical" evidence="6">
    <location>
        <begin position="122"/>
        <end position="140"/>
    </location>
</feature>
<dbReference type="InterPro" id="IPR001851">
    <property type="entry name" value="ABC_transp_permease"/>
</dbReference>
<evidence type="ECO:0000256" key="2">
    <source>
        <dbReference type="ARBA" id="ARBA00022475"/>
    </source>
</evidence>
<feature type="transmembrane region" description="Helical" evidence="6">
    <location>
        <begin position="221"/>
        <end position="241"/>
    </location>
</feature>
<sequence>MNMLADTKKRAKLIFDKHKVLYSLLLLAFLFVLPLVNNKSYVMGVMCRILMYATLAGALNIINGYSGQTCLGVAGFFCFGAYTEAILATKVGLSFWLCIPLAGIVTAIVGLVVAWPTLKMSGIYLAIVTLGFSEIARLLALNATPLTGGALGIKNIPVPELFGIVFKNSRSYYYLFLALAIVFIFVSNRVIKSKIGRAWMSIREDELASKSLGVNASVYKAFNFMYGAFWIGVVGCVYAPYVRFIDSTYFTLDEGWNILSMVILGGQGTFIGPVIGSIIVNFLTEVLRPIGQWRLVAFALLIIIMMWYRPQGLAGATDSKLAGNKMVGKLQDRGKKHA</sequence>
<feature type="transmembrane region" description="Helical" evidence="6">
    <location>
        <begin position="290"/>
        <end position="308"/>
    </location>
</feature>
<dbReference type="InterPro" id="IPR043428">
    <property type="entry name" value="LivM-like"/>
</dbReference>
<dbReference type="eggNOG" id="COG4177">
    <property type="taxonomic scope" value="Bacteria"/>
</dbReference>
<dbReference type="AlphaFoldDB" id="G8QXH5"/>
<keyword evidence="2" id="KW-1003">Cell membrane</keyword>
<feature type="transmembrane region" description="Helical" evidence="6">
    <location>
        <begin position="42"/>
        <end position="62"/>
    </location>
</feature>
<dbReference type="RefSeq" id="WP_014270381.1">
    <property type="nucleotide sequence ID" value="NC_016633.1"/>
</dbReference>
<evidence type="ECO:0000313" key="7">
    <source>
        <dbReference type="EMBL" id="AEV29538.1"/>
    </source>
</evidence>
<dbReference type="PANTHER" id="PTHR30482:SF10">
    <property type="entry name" value="HIGH-AFFINITY BRANCHED-CHAIN AMINO ACID TRANSPORT PROTEIN BRAE"/>
    <property type="match status" value="1"/>
</dbReference>
<organism evidence="7 8">
    <name type="scientific">Sphaerochaeta pleomorpha (strain ATCC BAA-1885 / DSM 22778 / Grapes)</name>
    <dbReference type="NCBI Taxonomy" id="158190"/>
    <lineage>
        <taxon>Bacteria</taxon>
        <taxon>Pseudomonadati</taxon>
        <taxon>Spirochaetota</taxon>
        <taxon>Spirochaetia</taxon>
        <taxon>Spirochaetales</taxon>
        <taxon>Sphaerochaetaceae</taxon>
        <taxon>Sphaerochaeta</taxon>
    </lineage>
</organism>
<dbReference type="EMBL" id="CP003155">
    <property type="protein sequence ID" value="AEV29538.1"/>
    <property type="molecule type" value="Genomic_DNA"/>
</dbReference>
<dbReference type="CDD" id="cd06581">
    <property type="entry name" value="TM_PBP1_LivM_like"/>
    <property type="match status" value="1"/>
</dbReference>
<keyword evidence="3 6" id="KW-0812">Transmembrane</keyword>
<dbReference type="STRING" id="158190.SpiGrapes_1740"/>
<keyword evidence="8" id="KW-1185">Reference proteome</keyword>
<reference evidence="7 8" key="1">
    <citation type="submission" date="2011-11" db="EMBL/GenBank/DDBJ databases">
        <title>Complete sequence of Spirochaeta sp. grapes.</title>
        <authorList>
            <consortium name="US DOE Joint Genome Institute"/>
            <person name="Lucas S."/>
            <person name="Han J."/>
            <person name="Lapidus A."/>
            <person name="Cheng J.-F."/>
            <person name="Goodwin L."/>
            <person name="Pitluck S."/>
            <person name="Peters L."/>
            <person name="Ovchinnikova G."/>
            <person name="Munk A.C."/>
            <person name="Detter J.C."/>
            <person name="Han C."/>
            <person name="Tapia R."/>
            <person name="Land M."/>
            <person name="Hauser L."/>
            <person name="Kyrpides N."/>
            <person name="Ivanova N."/>
            <person name="Pagani I."/>
            <person name="Ritalahtilisa K."/>
            <person name="Loeffler F."/>
            <person name="Woyke T."/>
        </authorList>
    </citation>
    <scope>NUCLEOTIDE SEQUENCE [LARGE SCALE GENOMIC DNA]</scope>
    <source>
        <strain evidence="8">ATCC BAA-1885 / DSM 22778 / Grapes</strain>
    </source>
</reference>
<dbReference type="KEGG" id="sgp:SpiGrapes_1740"/>
<feature type="transmembrane region" description="Helical" evidence="6">
    <location>
        <begin position="69"/>
        <end position="87"/>
    </location>
</feature>
<dbReference type="GO" id="GO:0015658">
    <property type="term" value="F:branched-chain amino acid transmembrane transporter activity"/>
    <property type="evidence" value="ECO:0007669"/>
    <property type="project" value="InterPro"/>
</dbReference>
<proteinExistence type="predicted"/>
<dbReference type="GO" id="GO:0005886">
    <property type="term" value="C:plasma membrane"/>
    <property type="evidence" value="ECO:0007669"/>
    <property type="project" value="UniProtKB-SubCell"/>
</dbReference>
<evidence type="ECO:0000256" key="4">
    <source>
        <dbReference type="ARBA" id="ARBA00022989"/>
    </source>
</evidence>
<feature type="transmembrane region" description="Helical" evidence="6">
    <location>
        <begin position="172"/>
        <end position="191"/>
    </location>
</feature>
<feature type="transmembrane region" description="Helical" evidence="6">
    <location>
        <begin position="20"/>
        <end position="36"/>
    </location>
</feature>